<feature type="transmembrane region" description="Helical" evidence="1">
    <location>
        <begin position="38"/>
        <end position="59"/>
    </location>
</feature>
<dbReference type="CDD" id="cd07385">
    <property type="entry name" value="MPP_YkuE_C"/>
    <property type="match status" value="1"/>
</dbReference>
<dbReference type="InterPro" id="IPR051158">
    <property type="entry name" value="Metallophosphoesterase_sf"/>
</dbReference>
<dbReference type="InterPro" id="IPR029052">
    <property type="entry name" value="Metallo-depent_PP-like"/>
</dbReference>
<keyword evidence="1" id="KW-1133">Transmembrane helix</keyword>
<dbReference type="Gene3D" id="3.60.21.10">
    <property type="match status" value="1"/>
</dbReference>
<evidence type="ECO:0000259" key="2">
    <source>
        <dbReference type="Pfam" id="PF00149"/>
    </source>
</evidence>
<keyword evidence="1" id="KW-0472">Membrane</keyword>
<feature type="transmembrane region" description="Helical" evidence="1">
    <location>
        <begin position="66"/>
        <end position="87"/>
    </location>
</feature>
<protein>
    <recommendedName>
        <fullName evidence="2">Calcineurin-like phosphoesterase domain-containing protein</fullName>
    </recommendedName>
</protein>
<gene>
    <name evidence="3" type="ORF">KL86DYS1_11568</name>
</gene>
<reference evidence="3" key="1">
    <citation type="submission" date="2016-04" db="EMBL/GenBank/DDBJ databases">
        <authorList>
            <person name="Evans L.H."/>
            <person name="Alamgir A."/>
            <person name="Owens N."/>
            <person name="Weber N.D."/>
            <person name="Virtaneva K."/>
            <person name="Barbian K."/>
            <person name="Babar A."/>
            <person name="Rosenke K."/>
        </authorList>
    </citation>
    <scope>NUCLEOTIDE SEQUENCE</scope>
    <source>
        <strain evidence="3">86-1</strain>
    </source>
</reference>
<dbReference type="Pfam" id="PF00149">
    <property type="entry name" value="Metallophos"/>
    <property type="match status" value="1"/>
</dbReference>
<dbReference type="SUPFAM" id="SSF56300">
    <property type="entry name" value="Metallo-dependent phosphatases"/>
    <property type="match status" value="1"/>
</dbReference>
<sequence>MKPIMFIIIFIVYLLANFYVFHHIWIAMPPNTIGRVTLVSFAVVAVSSFFISFLAGDLLPVWMTSFLYKVGTAWFFILLYFLIVMLVKDLFGLTNRLFHFMPSDAITRYTKENWVGLGFMVGFITLLMICGYLKYQWKVRVELPVQIYKTLGDSTSVKPLRIVAISDLHLGYGIGKKEFEGWVNTINAENPDIVLIAGDIIDNSVRPLNEGNFAESFHKIKAPLGIYACLGNHEFISGLKNSLDFYEKAGIHLLRDTAELVNNSFYVIGRDDRSNEWRKPLNTLVDSLDKSKPLILLDHQPYHLEEAEAYGIDLQISGHTHQGQVWPISAITNAIYEQDHGFVKKGNANIYVSSGIGIWGGKFRIGTQSEYVVIDLKTKE</sequence>
<name>A0A212J9P2_9BACT</name>
<feature type="domain" description="Calcineurin-like phosphoesterase" evidence="2">
    <location>
        <begin position="160"/>
        <end position="322"/>
    </location>
</feature>
<dbReference type="PANTHER" id="PTHR31302:SF0">
    <property type="entry name" value="TRANSMEMBRANE PROTEIN WITH METALLOPHOSPHOESTERASE DOMAIN"/>
    <property type="match status" value="1"/>
</dbReference>
<keyword evidence="1" id="KW-0812">Transmembrane</keyword>
<dbReference type="EMBL" id="FLUM01000001">
    <property type="protein sequence ID" value="SBV96129.1"/>
    <property type="molecule type" value="Genomic_DNA"/>
</dbReference>
<accession>A0A212J9P2</accession>
<feature type="transmembrane region" description="Helical" evidence="1">
    <location>
        <begin position="7"/>
        <end position="26"/>
    </location>
</feature>
<dbReference type="AlphaFoldDB" id="A0A212J9P2"/>
<evidence type="ECO:0000313" key="3">
    <source>
        <dbReference type="EMBL" id="SBV96129.1"/>
    </source>
</evidence>
<organism evidence="3">
    <name type="scientific">uncultured Dysgonomonas sp</name>
    <dbReference type="NCBI Taxonomy" id="206096"/>
    <lineage>
        <taxon>Bacteria</taxon>
        <taxon>Pseudomonadati</taxon>
        <taxon>Bacteroidota</taxon>
        <taxon>Bacteroidia</taxon>
        <taxon>Bacteroidales</taxon>
        <taxon>Dysgonomonadaceae</taxon>
        <taxon>Dysgonomonas</taxon>
        <taxon>environmental samples</taxon>
    </lineage>
</organism>
<feature type="transmembrane region" description="Helical" evidence="1">
    <location>
        <begin position="114"/>
        <end position="133"/>
    </location>
</feature>
<evidence type="ECO:0000256" key="1">
    <source>
        <dbReference type="SAM" id="Phobius"/>
    </source>
</evidence>
<dbReference type="InterPro" id="IPR004843">
    <property type="entry name" value="Calcineurin-like_PHP"/>
</dbReference>
<dbReference type="PANTHER" id="PTHR31302">
    <property type="entry name" value="TRANSMEMBRANE PROTEIN WITH METALLOPHOSPHOESTERASE DOMAIN-RELATED"/>
    <property type="match status" value="1"/>
</dbReference>
<proteinExistence type="predicted"/>
<dbReference type="GO" id="GO:0016787">
    <property type="term" value="F:hydrolase activity"/>
    <property type="evidence" value="ECO:0007669"/>
    <property type="project" value="InterPro"/>
</dbReference>